<reference evidence="2 3" key="1">
    <citation type="journal article" date="2021" name="J. Hered.">
        <title>A chromosome-level genome assembly of the parasitoid wasp, Cotesia glomerata (Hymenoptera: Braconidae).</title>
        <authorList>
            <person name="Pinto B.J."/>
            <person name="Weis J.J."/>
            <person name="Gamble T."/>
            <person name="Ode P.J."/>
            <person name="Paul R."/>
            <person name="Zaspel J.M."/>
        </authorList>
    </citation>
    <scope>NUCLEOTIDE SEQUENCE [LARGE SCALE GENOMIC DNA]</scope>
    <source>
        <strain evidence="2">CgM1</strain>
    </source>
</reference>
<gene>
    <name evidence="2" type="ORF">KQX54_021730</name>
</gene>
<feature type="region of interest" description="Disordered" evidence="1">
    <location>
        <begin position="51"/>
        <end position="81"/>
    </location>
</feature>
<keyword evidence="3" id="KW-1185">Reference proteome</keyword>
<sequence>MTIKNSQTRREKFLDPHLGFLVPEEPLWCLGPFAPRLSLFSFTELVDNPRKDCHARTRPKGSPSQSNNSDPKPHGSPTLNGWKPINANISFVYLSLLGTRCSVTIIKIPDERRMQSTNKYYPIEPGKNLDVNLDVATAIDYYGYGWVSSYSPLLRKQHKSFWPLCGDSALALTTGPLTIADFGALYDLRCIVRG</sequence>
<protein>
    <submittedName>
        <fullName evidence="2">Uncharacterized protein</fullName>
    </submittedName>
</protein>
<dbReference type="EMBL" id="JAHXZJ010000001">
    <property type="protein sequence ID" value="KAH0569024.1"/>
    <property type="molecule type" value="Genomic_DNA"/>
</dbReference>
<evidence type="ECO:0000256" key="1">
    <source>
        <dbReference type="SAM" id="MobiDB-lite"/>
    </source>
</evidence>
<dbReference type="AlphaFoldDB" id="A0AAV7J911"/>
<comment type="caution">
    <text evidence="2">The sequence shown here is derived from an EMBL/GenBank/DDBJ whole genome shotgun (WGS) entry which is preliminary data.</text>
</comment>
<evidence type="ECO:0000313" key="2">
    <source>
        <dbReference type="EMBL" id="KAH0569024.1"/>
    </source>
</evidence>
<proteinExistence type="predicted"/>
<accession>A0AAV7J911</accession>
<dbReference type="Proteomes" id="UP000826195">
    <property type="component" value="Unassembled WGS sequence"/>
</dbReference>
<name>A0AAV7J911_COTGL</name>
<organism evidence="2 3">
    <name type="scientific">Cotesia glomerata</name>
    <name type="common">Lepidopteran parasitic wasp</name>
    <name type="synonym">Apanteles glomeratus</name>
    <dbReference type="NCBI Taxonomy" id="32391"/>
    <lineage>
        <taxon>Eukaryota</taxon>
        <taxon>Metazoa</taxon>
        <taxon>Ecdysozoa</taxon>
        <taxon>Arthropoda</taxon>
        <taxon>Hexapoda</taxon>
        <taxon>Insecta</taxon>
        <taxon>Pterygota</taxon>
        <taxon>Neoptera</taxon>
        <taxon>Endopterygota</taxon>
        <taxon>Hymenoptera</taxon>
        <taxon>Apocrita</taxon>
        <taxon>Ichneumonoidea</taxon>
        <taxon>Braconidae</taxon>
        <taxon>Microgastrinae</taxon>
        <taxon>Cotesia</taxon>
    </lineage>
</organism>
<evidence type="ECO:0000313" key="3">
    <source>
        <dbReference type="Proteomes" id="UP000826195"/>
    </source>
</evidence>